<comment type="caution">
    <text evidence="2">The sequence shown here is derived from an EMBL/GenBank/DDBJ whole genome shotgun (WGS) entry which is preliminary data.</text>
</comment>
<evidence type="ECO:0008006" key="3">
    <source>
        <dbReference type="Google" id="ProtNLM"/>
    </source>
</evidence>
<feature type="transmembrane region" description="Helical" evidence="1">
    <location>
        <begin position="97"/>
        <end position="120"/>
    </location>
</feature>
<dbReference type="EMBL" id="VSSQ01023117">
    <property type="protein sequence ID" value="MPM69848.1"/>
    <property type="molecule type" value="Genomic_DNA"/>
</dbReference>
<name>A0A645BXL5_9ZZZZ</name>
<accession>A0A645BXL5</accession>
<feature type="transmembrane region" description="Helical" evidence="1">
    <location>
        <begin position="66"/>
        <end position="85"/>
    </location>
</feature>
<dbReference type="InterPro" id="IPR024529">
    <property type="entry name" value="ECF_trnsprt_substrate-spec"/>
</dbReference>
<dbReference type="InterPro" id="IPR030949">
    <property type="entry name" value="ECF_S_folate_fam"/>
</dbReference>
<keyword evidence="1" id="KW-0472">Membrane</keyword>
<evidence type="ECO:0000313" key="2">
    <source>
        <dbReference type="EMBL" id="MPM69848.1"/>
    </source>
</evidence>
<keyword evidence="1" id="KW-0812">Transmembrane</keyword>
<dbReference type="Pfam" id="PF12822">
    <property type="entry name" value="ECF_trnsprt"/>
    <property type="match status" value="1"/>
</dbReference>
<reference evidence="2" key="1">
    <citation type="submission" date="2019-08" db="EMBL/GenBank/DDBJ databases">
        <authorList>
            <person name="Kucharzyk K."/>
            <person name="Murdoch R.W."/>
            <person name="Higgins S."/>
            <person name="Loffler F."/>
        </authorList>
    </citation>
    <scope>NUCLEOTIDE SEQUENCE</scope>
</reference>
<dbReference type="AlphaFoldDB" id="A0A645BXL5"/>
<dbReference type="GO" id="GO:0022857">
    <property type="term" value="F:transmembrane transporter activity"/>
    <property type="evidence" value="ECO:0007669"/>
    <property type="project" value="InterPro"/>
</dbReference>
<dbReference type="NCBIfam" id="TIGR04518">
    <property type="entry name" value="ECF_S_folT_fam"/>
    <property type="match status" value="1"/>
</dbReference>
<evidence type="ECO:0000256" key="1">
    <source>
        <dbReference type="SAM" id="Phobius"/>
    </source>
</evidence>
<proteinExistence type="predicted"/>
<gene>
    <name evidence="2" type="ORF">SDC9_116796</name>
</gene>
<protein>
    <recommendedName>
        <fullName evidence="3">Folate transporter FolT</fullName>
    </recommendedName>
</protein>
<dbReference type="Gene3D" id="1.10.1760.20">
    <property type="match status" value="1"/>
</dbReference>
<feature type="transmembrane region" description="Helical" evidence="1">
    <location>
        <begin position="126"/>
        <end position="149"/>
    </location>
</feature>
<organism evidence="2">
    <name type="scientific">bioreactor metagenome</name>
    <dbReference type="NCBI Taxonomy" id="1076179"/>
    <lineage>
        <taxon>unclassified sequences</taxon>
        <taxon>metagenomes</taxon>
        <taxon>ecological metagenomes</taxon>
    </lineage>
</organism>
<keyword evidence="1" id="KW-1133">Transmembrane helix</keyword>
<sequence length="162" mass="17412">MLTALGVILGGALSIPAVNLGAYSLKIGIGILPVLISAVMYGPLWGGAVGGLTDFLQAILFPKGPYVPWFTLIGILFGVIPGLFFMRRQKVTVPRLAIAITTGQLICSVGLNTLVLMSVYGLPFEIIWARLINQAVMIPIYTVIIYFLIKALRRDGAPQVID</sequence>